<sequence length="301" mass="31727">MTSDPRPEGTLVFHQAALGDFVLTWPLLRRLPGPVRVVAPWSHATLAAAALPGVGGVSIEQFEFTRMHSPGGPSTLSPAVRELFASAACVVGFVGGCTGVWAANADRLLGHAERVLLDPRPPEGFAGHVTAWHAGAVGARIPLAAEATPAPADPAGSGEVLLHPGSGGVMKCWPRARFAALAERLVAGGRRVGFVVGEAEAERWDADAFEELRVDGVGLTRIRDLAELVEKIRRCRVYVGNDAGPTHLAAQLGVPTLALFGPSDPVRFRPVGPRVRVLAPPVPTAMRWLGVEAVRDQIASF</sequence>
<evidence type="ECO:0000256" key="2">
    <source>
        <dbReference type="ARBA" id="ARBA00022679"/>
    </source>
</evidence>
<dbReference type="CDD" id="cd03789">
    <property type="entry name" value="GT9_LPS_heptosyltransferase"/>
    <property type="match status" value="1"/>
</dbReference>
<dbReference type="KEGG" id="phm:PSMK_21880"/>
<organism evidence="3 4">
    <name type="scientific">Phycisphaera mikurensis (strain NBRC 102666 / KCTC 22515 / FYK2301M01)</name>
    <dbReference type="NCBI Taxonomy" id="1142394"/>
    <lineage>
        <taxon>Bacteria</taxon>
        <taxon>Pseudomonadati</taxon>
        <taxon>Planctomycetota</taxon>
        <taxon>Phycisphaerae</taxon>
        <taxon>Phycisphaerales</taxon>
        <taxon>Phycisphaeraceae</taxon>
        <taxon>Phycisphaera</taxon>
    </lineage>
</organism>
<dbReference type="Pfam" id="PF01075">
    <property type="entry name" value="Glyco_transf_9"/>
    <property type="match status" value="1"/>
</dbReference>
<dbReference type="GO" id="GO:0008713">
    <property type="term" value="F:ADP-heptose-lipopolysaccharide heptosyltransferase activity"/>
    <property type="evidence" value="ECO:0007669"/>
    <property type="project" value="TreeGrafter"/>
</dbReference>
<dbReference type="AlphaFoldDB" id="I0IGF9"/>
<keyword evidence="1" id="KW-0328">Glycosyltransferase</keyword>
<dbReference type="GO" id="GO:0005829">
    <property type="term" value="C:cytosol"/>
    <property type="evidence" value="ECO:0007669"/>
    <property type="project" value="TreeGrafter"/>
</dbReference>
<evidence type="ECO:0000313" key="4">
    <source>
        <dbReference type="Proteomes" id="UP000007881"/>
    </source>
</evidence>
<dbReference type="HOGENOM" id="CLU_038371_4_1_0"/>
<name>I0IGF9_PHYMF</name>
<dbReference type="Gene3D" id="3.40.50.2000">
    <property type="entry name" value="Glycogen Phosphorylase B"/>
    <property type="match status" value="1"/>
</dbReference>
<accession>I0IGF9</accession>
<keyword evidence="4" id="KW-1185">Reference proteome</keyword>
<dbReference type="RefSeq" id="WP_014437565.1">
    <property type="nucleotide sequence ID" value="NC_017080.1"/>
</dbReference>
<dbReference type="OrthoDB" id="9797795at2"/>
<dbReference type="eggNOG" id="COG0859">
    <property type="taxonomic scope" value="Bacteria"/>
</dbReference>
<dbReference type="SUPFAM" id="SSF53756">
    <property type="entry name" value="UDP-Glycosyltransferase/glycogen phosphorylase"/>
    <property type="match status" value="1"/>
</dbReference>
<evidence type="ECO:0000256" key="1">
    <source>
        <dbReference type="ARBA" id="ARBA00022676"/>
    </source>
</evidence>
<evidence type="ECO:0000313" key="3">
    <source>
        <dbReference type="EMBL" id="BAM04347.1"/>
    </source>
</evidence>
<proteinExistence type="predicted"/>
<keyword evidence="2 3" id="KW-0808">Transferase</keyword>
<dbReference type="EMBL" id="AP012338">
    <property type="protein sequence ID" value="BAM04347.1"/>
    <property type="molecule type" value="Genomic_DNA"/>
</dbReference>
<dbReference type="PANTHER" id="PTHR30160:SF1">
    <property type="entry name" value="LIPOPOLYSACCHARIDE 1,2-N-ACETYLGLUCOSAMINETRANSFERASE-RELATED"/>
    <property type="match status" value="1"/>
</dbReference>
<dbReference type="Proteomes" id="UP000007881">
    <property type="component" value="Chromosome"/>
</dbReference>
<dbReference type="STRING" id="1142394.PSMK_21880"/>
<dbReference type="GO" id="GO:0009244">
    <property type="term" value="P:lipopolysaccharide core region biosynthetic process"/>
    <property type="evidence" value="ECO:0007669"/>
    <property type="project" value="TreeGrafter"/>
</dbReference>
<gene>
    <name evidence="3" type="ordered locus">PSMK_21880</name>
</gene>
<dbReference type="InterPro" id="IPR051199">
    <property type="entry name" value="LPS_LOS_Heptosyltrfase"/>
</dbReference>
<dbReference type="InterPro" id="IPR002201">
    <property type="entry name" value="Glyco_trans_9"/>
</dbReference>
<protein>
    <submittedName>
        <fullName evidence="3">Putative glycosyltransferase</fullName>
    </submittedName>
</protein>
<dbReference type="PANTHER" id="PTHR30160">
    <property type="entry name" value="TETRAACYLDISACCHARIDE 4'-KINASE-RELATED"/>
    <property type="match status" value="1"/>
</dbReference>
<reference evidence="3 4" key="1">
    <citation type="submission" date="2012-02" db="EMBL/GenBank/DDBJ databases">
        <title>Complete genome sequence of Phycisphaera mikurensis NBRC 102666.</title>
        <authorList>
            <person name="Ankai A."/>
            <person name="Hosoyama A."/>
            <person name="Terui Y."/>
            <person name="Sekine M."/>
            <person name="Fukai R."/>
            <person name="Kato Y."/>
            <person name="Nakamura S."/>
            <person name="Yamada-Narita S."/>
            <person name="Kawakoshi A."/>
            <person name="Fukunaga Y."/>
            <person name="Yamazaki S."/>
            <person name="Fujita N."/>
        </authorList>
    </citation>
    <scope>NUCLEOTIDE SEQUENCE [LARGE SCALE GENOMIC DNA]</scope>
    <source>
        <strain evidence="4">NBRC 102666 / KCTC 22515 / FYK2301M01</strain>
    </source>
</reference>